<dbReference type="AlphaFoldDB" id="A0A9W7ZT43"/>
<comment type="subcellular location">
    <subcellularLocation>
        <location evidence="2 14">Cytoplasm</location>
    </subcellularLocation>
</comment>
<dbReference type="GO" id="GO:0061621">
    <property type="term" value="P:canonical glycolysis"/>
    <property type="evidence" value="ECO:0007669"/>
    <property type="project" value="TreeGrafter"/>
</dbReference>
<dbReference type="EC" id="2.7.1.11" evidence="14"/>
<dbReference type="SUPFAM" id="SSF53784">
    <property type="entry name" value="Phosphofructokinase"/>
    <property type="match status" value="2"/>
</dbReference>
<feature type="binding site" evidence="14">
    <location>
        <position position="229"/>
    </location>
    <ligand>
        <name>ATP</name>
        <dbReference type="ChEBI" id="CHEBI:30616"/>
    </ligand>
</feature>
<comment type="subunit">
    <text evidence="14">Homotetramer.</text>
</comment>
<feature type="binding site" evidence="14">
    <location>
        <begin position="292"/>
        <end position="293"/>
    </location>
    <ligand>
        <name>ATP</name>
        <dbReference type="ChEBI" id="CHEBI:30616"/>
    </ligand>
</feature>
<dbReference type="GO" id="GO:0005945">
    <property type="term" value="C:6-phosphofructokinase complex"/>
    <property type="evidence" value="ECO:0007669"/>
    <property type="project" value="UniProtKB-ARBA"/>
</dbReference>
<dbReference type="GO" id="GO:0042802">
    <property type="term" value="F:identical protein binding"/>
    <property type="evidence" value="ECO:0007669"/>
    <property type="project" value="TreeGrafter"/>
</dbReference>
<keyword evidence="7 14" id="KW-0479">Metal-binding</keyword>
<dbReference type="PIRSF" id="PIRSF000533">
    <property type="entry name" value="ATP_PFK_euk"/>
    <property type="match status" value="1"/>
</dbReference>
<feature type="binding site" evidence="14">
    <location>
        <position position="778"/>
    </location>
    <ligand>
        <name>beta-D-fructose 2,6-bisphosphate</name>
        <dbReference type="ChEBI" id="CHEBI:58579"/>
        <note>allosteric activator; ligand shared between dimeric partners</note>
    </ligand>
</feature>
<dbReference type="GO" id="GO:0048029">
    <property type="term" value="F:monosaccharide binding"/>
    <property type="evidence" value="ECO:0007669"/>
    <property type="project" value="TreeGrafter"/>
</dbReference>
<feature type="binding site" evidence="14">
    <location>
        <begin position="322"/>
        <end position="325"/>
    </location>
    <ligand>
        <name>ATP</name>
        <dbReference type="ChEBI" id="CHEBI:30616"/>
    </ligand>
</feature>
<comment type="similarity">
    <text evidence="14">Belongs to the phosphofructokinase type A (PFKA) family. ATP-dependent PFK group I subfamily. Eukaryotic two domain clade 'E' sub-subfamily.</text>
</comment>
<evidence type="ECO:0000256" key="7">
    <source>
        <dbReference type="ARBA" id="ARBA00022723"/>
    </source>
</evidence>
<feature type="compositionally biased region" description="Polar residues" evidence="15">
    <location>
        <begin position="936"/>
        <end position="949"/>
    </location>
</feature>
<evidence type="ECO:0000256" key="14">
    <source>
        <dbReference type="HAMAP-Rule" id="MF_03184"/>
    </source>
</evidence>
<feature type="domain" description="Phosphofructokinase" evidence="16">
    <location>
        <begin position="614"/>
        <end position="901"/>
    </location>
</feature>
<dbReference type="OrthoDB" id="537915at2759"/>
<feature type="binding site" description="in other chain" evidence="14">
    <location>
        <position position="844"/>
    </location>
    <ligand>
        <name>beta-D-fructose 2,6-bisphosphate</name>
        <dbReference type="ChEBI" id="CHEBI:58579"/>
        <note>allosteric activator; ligand shared between dimeric partners</note>
    </ligand>
</feature>
<feature type="active site" description="Proton acceptor" evidence="14">
    <location>
        <position position="370"/>
    </location>
</feature>
<feature type="region of interest" description="Disordered" evidence="15">
    <location>
        <begin position="183"/>
        <end position="228"/>
    </location>
</feature>
<accession>A0A9W7ZT43</accession>
<comment type="catalytic activity">
    <reaction evidence="13 14">
        <text>beta-D-fructose 6-phosphate + ATP = beta-D-fructose 1,6-bisphosphate + ADP + H(+)</text>
        <dbReference type="Rhea" id="RHEA:16109"/>
        <dbReference type="ChEBI" id="CHEBI:15378"/>
        <dbReference type="ChEBI" id="CHEBI:30616"/>
        <dbReference type="ChEBI" id="CHEBI:32966"/>
        <dbReference type="ChEBI" id="CHEBI:57634"/>
        <dbReference type="ChEBI" id="CHEBI:456216"/>
        <dbReference type="EC" id="2.7.1.11"/>
    </reaction>
</comment>
<dbReference type="PRINTS" id="PR00476">
    <property type="entry name" value="PHFRCTKINASE"/>
</dbReference>
<feature type="binding site" evidence="14">
    <location>
        <position position="323"/>
    </location>
    <ligand>
        <name>Mg(2+)</name>
        <dbReference type="ChEBI" id="CHEBI:18420"/>
        <note>catalytic</note>
    </ligand>
</feature>
<organism evidence="17 18">
    <name type="scientific">Tieghemiomyces parasiticus</name>
    <dbReference type="NCBI Taxonomy" id="78921"/>
    <lineage>
        <taxon>Eukaryota</taxon>
        <taxon>Fungi</taxon>
        <taxon>Fungi incertae sedis</taxon>
        <taxon>Zoopagomycota</taxon>
        <taxon>Kickxellomycotina</taxon>
        <taxon>Dimargaritomycetes</taxon>
        <taxon>Dimargaritales</taxon>
        <taxon>Dimargaritaceae</taxon>
        <taxon>Tieghemiomyces</taxon>
    </lineage>
</organism>
<feature type="binding site" description="in other chain" evidence="14">
    <location>
        <begin position="368"/>
        <end position="370"/>
    </location>
    <ligand>
        <name>substrate</name>
        <note>ligand shared between dimeric partners</note>
    </ligand>
</feature>
<dbReference type="FunFam" id="3.40.50.460:FF:000008">
    <property type="entry name" value="ATP-dependent 6-phosphofructokinase"/>
    <property type="match status" value="1"/>
</dbReference>
<dbReference type="PROSITE" id="PS00433">
    <property type="entry name" value="PHOSPHOFRUCTOKINASE"/>
    <property type="match status" value="2"/>
</dbReference>
<dbReference type="InterPro" id="IPR015912">
    <property type="entry name" value="Phosphofructokinase_CS"/>
</dbReference>
<dbReference type="GO" id="GO:0030388">
    <property type="term" value="P:fructose 1,6-bisphosphate metabolic process"/>
    <property type="evidence" value="ECO:0007669"/>
    <property type="project" value="TreeGrafter"/>
</dbReference>
<dbReference type="InterPro" id="IPR035966">
    <property type="entry name" value="PKF_sf"/>
</dbReference>
<evidence type="ECO:0000256" key="11">
    <source>
        <dbReference type="ARBA" id="ARBA00022842"/>
    </source>
</evidence>
<dbReference type="Gene3D" id="3.40.50.460">
    <property type="entry name" value="Phosphofructokinase domain"/>
    <property type="match status" value="2"/>
</dbReference>
<evidence type="ECO:0000256" key="9">
    <source>
        <dbReference type="ARBA" id="ARBA00022777"/>
    </source>
</evidence>
<evidence type="ECO:0000256" key="15">
    <source>
        <dbReference type="SAM" id="MobiDB-lite"/>
    </source>
</evidence>
<evidence type="ECO:0000313" key="18">
    <source>
        <dbReference type="Proteomes" id="UP001150569"/>
    </source>
</evidence>
<comment type="cofactor">
    <cofactor evidence="1 14">
        <name>Mg(2+)</name>
        <dbReference type="ChEBI" id="CHEBI:18420"/>
    </cofactor>
</comment>
<evidence type="ECO:0000256" key="2">
    <source>
        <dbReference type="ARBA" id="ARBA00004496"/>
    </source>
</evidence>
<gene>
    <name evidence="17" type="primary">PFK1_2</name>
    <name evidence="17" type="ORF">IWQ60_009704</name>
</gene>
<dbReference type="GO" id="GO:0006002">
    <property type="term" value="P:fructose 6-phosphate metabolic process"/>
    <property type="evidence" value="ECO:0007669"/>
    <property type="project" value="InterPro"/>
</dbReference>
<keyword evidence="8 14" id="KW-0547">Nucleotide-binding</keyword>
<feature type="binding site" evidence="14">
    <location>
        <position position="497"/>
    </location>
    <ligand>
        <name>substrate</name>
        <note>ligand shared between dimeric partners</note>
    </ligand>
</feature>
<dbReference type="Pfam" id="PF00365">
    <property type="entry name" value="PFK"/>
    <property type="match status" value="2"/>
</dbReference>
<feature type="region of interest" description="C-terminal regulatory PFK domain 2" evidence="14">
    <location>
        <begin position="614"/>
        <end position="1114"/>
    </location>
</feature>
<dbReference type="Proteomes" id="UP001150569">
    <property type="component" value="Unassembled WGS sequence"/>
</dbReference>
<keyword evidence="11 14" id="KW-0460">Magnesium</keyword>
<evidence type="ECO:0000256" key="3">
    <source>
        <dbReference type="ARBA" id="ARBA00004679"/>
    </source>
</evidence>
<evidence type="ECO:0000256" key="6">
    <source>
        <dbReference type="ARBA" id="ARBA00022679"/>
    </source>
</evidence>
<keyword evidence="18" id="KW-1185">Reference proteome</keyword>
<dbReference type="NCBIfam" id="TIGR02478">
    <property type="entry name" value="6PF1K_euk"/>
    <property type="match status" value="1"/>
</dbReference>
<feature type="domain" description="Phosphofructokinase" evidence="16">
    <location>
        <begin position="221"/>
        <end position="529"/>
    </location>
</feature>
<feature type="binding site" description="in other chain" evidence="14">
    <location>
        <begin position="740"/>
        <end position="744"/>
    </location>
    <ligand>
        <name>beta-D-fructose 2,6-bisphosphate</name>
        <dbReference type="ChEBI" id="CHEBI:58579"/>
        <note>allosteric activator; ligand shared between dimeric partners</note>
    </ligand>
</feature>
<comment type="caution">
    <text evidence="17">The sequence shown here is derived from an EMBL/GenBank/DDBJ whole genome shotgun (WGS) entry which is preliminary data.</text>
</comment>
<dbReference type="InterPro" id="IPR022953">
    <property type="entry name" value="ATP_PFK"/>
</dbReference>
<dbReference type="GO" id="GO:0016208">
    <property type="term" value="F:AMP binding"/>
    <property type="evidence" value="ECO:0007669"/>
    <property type="project" value="TreeGrafter"/>
</dbReference>
<feature type="region of interest" description="N-terminal catalytic PFK domain 1" evidence="14">
    <location>
        <begin position="1"/>
        <end position="595"/>
    </location>
</feature>
<dbReference type="FunFam" id="3.40.50.460:FF:000007">
    <property type="entry name" value="ATP-dependent 6-phosphofructokinase"/>
    <property type="match status" value="1"/>
</dbReference>
<feature type="binding site" description="in other chain" evidence="14">
    <location>
        <position position="469"/>
    </location>
    <ligand>
        <name>substrate</name>
        <note>ligand shared between dimeric partners</note>
    </ligand>
</feature>
<evidence type="ECO:0000256" key="13">
    <source>
        <dbReference type="ARBA" id="ARBA00048070"/>
    </source>
</evidence>
<dbReference type="GO" id="GO:0003872">
    <property type="term" value="F:6-phosphofructokinase activity"/>
    <property type="evidence" value="ECO:0007669"/>
    <property type="project" value="UniProtKB-UniRule"/>
</dbReference>
<feature type="binding site" description="in other chain" evidence="14">
    <location>
        <begin position="412"/>
        <end position="414"/>
    </location>
    <ligand>
        <name>substrate</name>
        <note>ligand shared between dimeric partners</note>
    </ligand>
</feature>
<dbReference type="InterPro" id="IPR000023">
    <property type="entry name" value="Phosphofructokinase_dom"/>
</dbReference>
<feature type="binding site" evidence="14">
    <location>
        <position position="405"/>
    </location>
    <ligand>
        <name>substrate</name>
        <note>ligand shared between dimeric partners</note>
    </ligand>
</feature>
<dbReference type="GO" id="GO:0005524">
    <property type="term" value="F:ATP binding"/>
    <property type="evidence" value="ECO:0007669"/>
    <property type="project" value="UniProtKB-KW"/>
</dbReference>
<evidence type="ECO:0000256" key="8">
    <source>
        <dbReference type="ARBA" id="ARBA00022741"/>
    </source>
</evidence>
<sequence>MTQTVNVSAFSHLQLQTGQEAIFQETIEFYAALGFVTVKHTLAHSASVAVKESVWLHLYPTSGSSDDTPLTIRLSLVDGCTAPAPSTPEGKEDAGPPANQLCLVSQDIRQLETFLRERDLAFQHWDVTPSQSLASGDSDLSSVMRDDHHGAWVETTTRDPVGTHLVFTNRKGPFTVQLALPEVAPSRSSGSHSSRSVSETPAAPATVSGPDSKTAEDRPRRIGVLTSGGDAPGMNPAVRAVVRVSIARGCVPYAIYDGYQGLVDGGRKIRQMEWKDVHSFLPSGGTNIGTARCMAFKERTGRLQAAQNLIERGIDALIVIGGDGSLTGADVFRAEWPGLVDELVQQKRIASELAQRYRHLTIVGLVGSIDNDMASTDMTIGAVSSLHRICESVDAISSTAISHSRAFVIEVMGRHCGWLALMAGICTGADWLFIPERPPVDGEWQDRMCETLRQHREMGKRKSIIIISEGAIDSDLRPIKPDDIKDLLCQRLNLDTRVTLLGHVQRGGSPCAYDRFLATVQGVEAVEAVLRANPDTPSPMIGTRENRITCEPLMAAVELTHKVSKSIAKKDFQAAMELRSPDFADVLDAFQGTSTVENAGPKAVPPIPADRRLRMAIIHVGAPAGGMNPATRALVRYAINRGHVPLAINNGFPGLARGEVTELSWMDVDGWSVKGGSRLGTNRDQPTVDLGMVAFQLQQHNIQSLVIVGGFEAYTALVALNHHRPQYPAFCIPTVLIPATISNNVPGTDHSLGADTSLNALVEACDRIKQSASASRRRVFVVETQGGNCGYLATVGGLITGATTSYIPERGVHLEDIQRDVRHLRYRFAESNNSGLGCIVLRNEKCSTTYTTQVLSDILHEESQGLFDSKTTVLGHLLQGGTPSPLDRYRATRLAVRCVQWAEKLAWASLDRAAEAQKSSATKLAPVRSDINITQSATERSELANSASVGETYPDFPGNENLSSMMTQGENRHQHHQHDSSSLAAGTSAPEITGVKLHVGSSISGAYVPLTFHRPRELRPPVYTPTPDSATVIGIVSTAVSFTPVRDLLKVTDFKKRRATRNWWLPVHDLVSLFAKYGMYPGEEQPYESQQQAVTLTGEQVKAMVGSVSGQDEK</sequence>
<feature type="compositionally biased region" description="Polar residues" evidence="15">
    <location>
        <begin position="960"/>
        <end position="969"/>
    </location>
</feature>
<evidence type="ECO:0000256" key="1">
    <source>
        <dbReference type="ARBA" id="ARBA00001946"/>
    </source>
</evidence>
<comment type="function">
    <text evidence="14">Catalyzes the phosphorylation of D-fructose 6-phosphate to fructose 1,6-bisphosphate by ATP, the first committing step of glycolysis.</text>
</comment>
<dbReference type="PANTHER" id="PTHR13697">
    <property type="entry name" value="PHOSPHOFRUCTOKINASE"/>
    <property type="match status" value="1"/>
</dbReference>
<evidence type="ECO:0000256" key="10">
    <source>
        <dbReference type="ARBA" id="ARBA00022840"/>
    </source>
</evidence>
<dbReference type="GO" id="GO:0046872">
    <property type="term" value="F:metal ion binding"/>
    <property type="evidence" value="ECO:0007669"/>
    <property type="project" value="UniProtKB-KW"/>
</dbReference>
<dbReference type="InterPro" id="IPR009161">
    <property type="entry name" value="6-Pfructokinase_euk"/>
</dbReference>
<proteinExistence type="inferred from homology"/>
<comment type="caution">
    <text evidence="14">Lacks conserved residue(s) required for the propagation of feature annotation.</text>
</comment>
<keyword evidence="4 14" id="KW-0963">Cytoplasm</keyword>
<feature type="compositionally biased region" description="Low complexity" evidence="15">
    <location>
        <begin position="186"/>
        <end position="198"/>
    </location>
</feature>
<feature type="binding site" description="in other chain" evidence="14">
    <location>
        <begin position="503"/>
        <end position="506"/>
    </location>
    <ligand>
        <name>substrate</name>
        <note>ligand shared between dimeric partners</note>
    </ligand>
</feature>
<keyword evidence="5 14" id="KW-0021">Allosteric enzyme</keyword>
<dbReference type="EMBL" id="JANBPT010000841">
    <property type="protein sequence ID" value="KAJ1912340.1"/>
    <property type="molecule type" value="Genomic_DNA"/>
</dbReference>
<comment type="pathway">
    <text evidence="3 14">Carbohydrate degradation; glycolysis; D-glyceraldehyde 3-phosphate and glycerone phosphate from D-glucose: step 3/4.</text>
</comment>
<evidence type="ECO:0000256" key="12">
    <source>
        <dbReference type="ARBA" id="ARBA00023152"/>
    </source>
</evidence>
<keyword evidence="9 14" id="KW-0418">Kinase</keyword>
<dbReference type="GO" id="GO:0070095">
    <property type="term" value="F:fructose-6-phosphate binding"/>
    <property type="evidence" value="ECO:0007669"/>
    <property type="project" value="TreeGrafter"/>
</dbReference>
<dbReference type="Gene3D" id="3.40.50.450">
    <property type="match status" value="2"/>
</dbReference>
<reference evidence="17" key="1">
    <citation type="submission" date="2022-07" db="EMBL/GenBank/DDBJ databases">
        <title>Phylogenomic reconstructions and comparative analyses of Kickxellomycotina fungi.</title>
        <authorList>
            <person name="Reynolds N.K."/>
            <person name="Stajich J.E."/>
            <person name="Barry K."/>
            <person name="Grigoriev I.V."/>
            <person name="Crous P."/>
            <person name="Smith M.E."/>
        </authorList>
    </citation>
    <scope>NUCLEOTIDE SEQUENCE</scope>
    <source>
        <strain evidence="17">RSA 861</strain>
    </source>
</reference>
<dbReference type="PANTHER" id="PTHR13697:SF4">
    <property type="entry name" value="ATP-DEPENDENT 6-PHOSPHOFRUCTOKINASE"/>
    <property type="match status" value="1"/>
</dbReference>
<feature type="binding site" description="in other chain" evidence="14">
    <location>
        <begin position="785"/>
        <end position="787"/>
    </location>
    <ligand>
        <name>beta-D-fructose 2,6-bisphosphate</name>
        <dbReference type="ChEBI" id="CHEBI:58579"/>
        <note>allosteric activator; ligand shared between dimeric partners</note>
    </ligand>
</feature>
<name>A0A9W7ZT43_9FUNG</name>
<dbReference type="HAMAP" id="MF_03184">
    <property type="entry name" value="Phosphofructokinase_I_E"/>
    <property type="match status" value="1"/>
</dbReference>
<feature type="binding site" evidence="14">
    <location>
        <position position="870"/>
    </location>
    <ligand>
        <name>beta-D-fructose 2,6-bisphosphate</name>
        <dbReference type="ChEBI" id="CHEBI:58579"/>
        <note>allosteric activator; ligand shared between dimeric partners</note>
    </ligand>
</feature>
<evidence type="ECO:0000313" key="17">
    <source>
        <dbReference type="EMBL" id="KAJ1912340.1"/>
    </source>
</evidence>
<feature type="binding site" description="in other chain" evidence="14">
    <location>
        <position position="1057"/>
    </location>
    <ligand>
        <name>beta-D-fructose 2,6-bisphosphate</name>
        <dbReference type="ChEBI" id="CHEBI:58579"/>
        <note>allosteric activator; ligand shared between dimeric partners</note>
    </ligand>
</feature>
<evidence type="ECO:0000256" key="5">
    <source>
        <dbReference type="ARBA" id="ARBA00022533"/>
    </source>
</evidence>
<feature type="region of interest" description="Disordered" evidence="15">
    <location>
        <begin position="936"/>
        <end position="986"/>
    </location>
</feature>
<keyword evidence="6 14" id="KW-0808">Transferase</keyword>
<keyword evidence="10 14" id="KW-0067">ATP-binding</keyword>
<comment type="activity regulation">
    <text evidence="14">Allosterically activated by ADP, AMP, or fructose 2,6-bisphosphate, and allosterically inhibited by ATP or citrate.</text>
</comment>
<evidence type="ECO:0000259" key="16">
    <source>
        <dbReference type="Pfam" id="PF00365"/>
    </source>
</evidence>
<keyword evidence="12 14" id="KW-0324">Glycolysis</keyword>
<evidence type="ECO:0000256" key="4">
    <source>
        <dbReference type="ARBA" id="ARBA00022490"/>
    </source>
</evidence>
<protein>
    <recommendedName>
        <fullName evidence="14">ATP-dependent 6-phosphofructokinase</fullName>
        <shortName evidence="14">ATP-PFK</shortName>
        <shortName evidence="14">Phosphofructokinase</shortName>
        <ecNumber evidence="14">2.7.1.11</ecNumber>
    </recommendedName>
    <alternativeName>
        <fullName evidence="14">Phosphohexokinase</fullName>
    </alternativeName>
</protein>
<feature type="binding site" description="in other chain" evidence="14">
    <location>
        <position position="683"/>
    </location>
    <ligand>
        <name>beta-D-fructose 2,6-bisphosphate</name>
        <dbReference type="ChEBI" id="CHEBI:58579"/>
        <note>allosteric activator; ligand shared between dimeric partners</note>
    </ligand>
</feature>